<evidence type="ECO:0000256" key="2">
    <source>
        <dbReference type="ARBA" id="ARBA00004651"/>
    </source>
</evidence>
<feature type="coiled-coil region" evidence="11">
    <location>
        <begin position="394"/>
        <end position="439"/>
    </location>
</feature>
<dbReference type="InterPro" id="IPR003660">
    <property type="entry name" value="HAMP_dom"/>
</dbReference>
<dbReference type="SUPFAM" id="SSF103190">
    <property type="entry name" value="Sensory domain-like"/>
    <property type="match status" value="1"/>
</dbReference>
<evidence type="ECO:0000256" key="6">
    <source>
        <dbReference type="ARBA" id="ARBA00022679"/>
    </source>
</evidence>
<dbReference type="InterPro" id="IPR029151">
    <property type="entry name" value="Sensor-like_sf"/>
</dbReference>
<dbReference type="GO" id="GO:0005886">
    <property type="term" value="C:plasma membrane"/>
    <property type="evidence" value="ECO:0007669"/>
    <property type="project" value="UniProtKB-SubCell"/>
</dbReference>
<dbReference type="Gene3D" id="6.10.340.10">
    <property type="match status" value="1"/>
</dbReference>
<dbReference type="InterPro" id="IPR003594">
    <property type="entry name" value="HATPase_dom"/>
</dbReference>
<dbReference type="InterPro" id="IPR036097">
    <property type="entry name" value="HisK_dim/P_sf"/>
</dbReference>
<dbReference type="SMART" id="SM00387">
    <property type="entry name" value="HATPase_c"/>
    <property type="match status" value="1"/>
</dbReference>
<evidence type="ECO:0000256" key="7">
    <source>
        <dbReference type="ARBA" id="ARBA00022692"/>
    </source>
</evidence>
<dbReference type="Pfam" id="PF02518">
    <property type="entry name" value="HATPase_c"/>
    <property type="match status" value="1"/>
</dbReference>
<dbReference type="Pfam" id="PF00512">
    <property type="entry name" value="HisKA"/>
    <property type="match status" value="1"/>
</dbReference>
<dbReference type="PRINTS" id="PR00344">
    <property type="entry name" value="BCTRLSENSOR"/>
</dbReference>
<dbReference type="Pfam" id="PF00672">
    <property type="entry name" value="HAMP"/>
    <property type="match status" value="1"/>
</dbReference>
<dbReference type="PROSITE" id="PS50109">
    <property type="entry name" value="HIS_KIN"/>
    <property type="match status" value="1"/>
</dbReference>
<dbReference type="Proteomes" id="UP000035036">
    <property type="component" value="Chromosome"/>
</dbReference>
<evidence type="ECO:0000256" key="11">
    <source>
        <dbReference type="SAM" id="Coils"/>
    </source>
</evidence>
<dbReference type="PROSITE" id="PS50885">
    <property type="entry name" value="HAMP"/>
    <property type="match status" value="1"/>
</dbReference>
<feature type="domain" description="HAMP" evidence="14">
    <location>
        <begin position="347"/>
        <end position="399"/>
    </location>
</feature>
<dbReference type="STRING" id="483547.GSUB_12825"/>
<accession>A0A0B5FIM6</accession>
<gene>
    <name evidence="15" type="ORF">GSUB_12825</name>
</gene>
<dbReference type="SMART" id="SM00388">
    <property type="entry name" value="HisKA"/>
    <property type="match status" value="1"/>
</dbReference>
<proteinExistence type="predicted"/>
<name>A0A0B5FIM6_9BACT</name>
<evidence type="ECO:0000256" key="4">
    <source>
        <dbReference type="ARBA" id="ARBA00022475"/>
    </source>
</evidence>
<dbReference type="InterPro" id="IPR005467">
    <property type="entry name" value="His_kinase_dom"/>
</dbReference>
<keyword evidence="8" id="KW-0418">Kinase</keyword>
<feature type="domain" description="Histidine kinase" evidence="13">
    <location>
        <begin position="448"/>
        <end position="661"/>
    </location>
</feature>
<evidence type="ECO:0000256" key="3">
    <source>
        <dbReference type="ARBA" id="ARBA00012438"/>
    </source>
</evidence>
<dbReference type="EMBL" id="CP010311">
    <property type="protein sequence ID" value="AJF08037.1"/>
    <property type="molecule type" value="Genomic_DNA"/>
</dbReference>
<evidence type="ECO:0000313" key="16">
    <source>
        <dbReference type="Proteomes" id="UP000035036"/>
    </source>
</evidence>
<dbReference type="CDD" id="cd00082">
    <property type="entry name" value="HisKA"/>
    <property type="match status" value="1"/>
</dbReference>
<keyword evidence="11" id="KW-0175">Coiled coil</keyword>
<keyword evidence="10 12" id="KW-0472">Membrane</keyword>
<dbReference type="Gene3D" id="1.10.287.130">
    <property type="match status" value="1"/>
</dbReference>
<protein>
    <recommendedName>
        <fullName evidence="3">histidine kinase</fullName>
        <ecNumber evidence="3">2.7.13.3</ecNumber>
    </recommendedName>
</protein>
<dbReference type="HOGENOM" id="CLU_000445_89_21_7"/>
<feature type="transmembrane region" description="Helical" evidence="12">
    <location>
        <begin position="12"/>
        <end position="35"/>
    </location>
</feature>
<dbReference type="EC" id="2.7.13.3" evidence="3"/>
<dbReference type="GO" id="GO:0000155">
    <property type="term" value="F:phosphorelay sensor kinase activity"/>
    <property type="evidence" value="ECO:0007669"/>
    <property type="project" value="InterPro"/>
</dbReference>
<keyword evidence="6" id="KW-0808">Transferase</keyword>
<evidence type="ECO:0000256" key="1">
    <source>
        <dbReference type="ARBA" id="ARBA00000085"/>
    </source>
</evidence>
<dbReference type="CDD" id="cd06225">
    <property type="entry name" value="HAMP"/>
    <property type="match status" value="1"/>
</dbReference>
<keyword evidence="5" id="KW-0597">Phosphoprotein</keyword>
<dbReference type="InterPro" id="IPR036890">
    <property type="entry name" value="HATPase_C_sf"/>
</dbReference>
<reference evidence="15 16" key="1">
    <citation type="journal article" date="2015" name="Genome Announc.">
        <title>Genomes of Geoalkalibacter ferrihydriticus Z-0531T and Geoalkalibacter subterraneus Red1T, Two Haloalkaliphilic Metal-Reducing Deltaproteobacteria.</title>
        <authorList>
            <person name="Badalamenti J.P."/>
            <person name="Krajmalnik-Brown R."/>
            <person name="Torres C.I."/>
            <person name="Bond D.R."/>
        </authorList>
    </citation>
    <scope>NUCLEOTIDE SEQUENCE [LARGE SCALE GENOMIC DNA]</scope>
    <source>
        <strain evidence="15 16">Red1</strain>
    </source>
</reference>
<dbReference type="KEGG" id="gsb:GSUB_12825"/>
<dbReference type="Pfam" id="PF17202">
    <property type="entry name" value="sCache_3_3"/>
    <property type="match status" value="1"/>
</dbReference>
<dbReference type="SUPFAM" id="SSF55874">
    <property type="entry name" value="ATPase domain of HSP90 chaperone/DNA topoisomerase II/histidine kinase"/>
    <property type="match status" value="1"/>
</dbReference>
<comment type="subcellular location">
    <subcellularLocation>
        <location evidence="2">Cell membrane</location>
        <topology evidence="2">Multi-pass membrane protein</topology>
    </subcellularLocation>
</comment>
<dbReference type="SUPFAM" id="SSF47384">
    <property type="entry name" value="Homodimeric domain of signal transducing histidine kinase"/>
    <property type="match status" value="1"/>
</dbReference>
<dbReference type="SUPFAM" id="SSF158472">
    <property type="entry name" value="HAMP domain-like"/>
    <property type="match status" value="1"/>
</dbReference>
<organism evidence="15 16">
    <name type="scientific">Geoalkalibacter subterraneus</name>
    <dbReference type="NCBI Taxonomy" id="483547"/>
    <lineage>
        <taxon>Bacteria</taxon>
        <taxon>Pseudomonadati</taxon>
        <taxon>Thermodesulfobacteriota</taxon>
        <taxon>Desulfuromonadia</taxon>
        <taxon>Desulfuromonadales</taxon>
        <taxon>Geoalkalibacteraceae</taxon>
        <taxon>Geoalkalibacter</taxon>
    </lineage>
</organism>
<dbReference type="InterPro" id="IPR004358">
    <property type="entry name" value="Sig_transdc_His_kin-like_C"/>
</dbReference>
<keyword evidence="9 12" id="KW-1133">Transmembrane helix</keyword>
<dbReference type="InterPro" id="IPR003661">
    <property type="entry name" value="HisK_dim/P_dom"/>
</dbReference>
<dbReference type="InterPro" id="IPR033463">
    <property type="entry name" value="sCache_3"/>
</dbReference>
<evidence type="ECO:0000256" key="5">
    <source>
        <dbReference type="ARBA" id="ARBA00022553"/>
    </source>
</evidence>
<dbReference type="Gene3D" id="3.30.565.10">
    <property type="entry name" value="Histidine kinase-like ATPase, C-terminal domain"/>
    <property type="match status" value="1"/>
</dbReference>
<evidence type="ECO:0000259" key="14">
    <source>
        <dbReference type="PROSITE" id="PS50885"/>
    </source>
</evidence>
<dbReference type="AlphaFoldDB" id="A0A0B5FIM6"/>
<dbReference type="SMART" id="SM00304">
    <property type="entry name" value="HAMP"/>
    <property type="match status" value="1"/>
</dbReference>
<keyword evidence="16" id="KW-1185">Reference proteome</keyword>
<evidence type="ECO:0000256" key="9">
    <source>
        <dbReference type="ARBA" id="ARBA00022989"/>
    </source>
</evidence>
<evidence type="ECO:0000256" key="8">
    <source>
        <dbReference type="ARBA" id="ARBA00022777"/>
    </source>
</evidence>
<sequence>MAALGRTIRSRITLVALLPLLATMIVVFFLGSYLIDAWIIGEAQKKVRRDLEAARAEYDRQGEEVLDTLWDAARLAGSSSSFISSGFGAGRLQSFLDQDPIDFLTLTDEQGRVTVRGSGSPPSAPGNEFRTYVDAALAGQSVVATLLVPEADLQRENPELSVRARIEAAAGAGVHSADTGGRVMLVFAACPVKDAHGKVTGSLYGGVLINHNLELVDRIKHLAYGDERFEGRSLGSATLFLEDVRVATTVRLDDGRRALGTRMSREVAQAVLEEQKTWIDRARVVDDWYLTAYEPLQNPAGQTVGALYVGLLEAPYRALRTRATLVLAAVMLTGAALGYLLAARGARTLARPIRELAEMAQGIARGASRADLRGGGCEELDRLTSAFNQMTHSLHEREEELRRLNQSLELKVAERTRALEDKNQQLLRAQQELARNEKLAAIGALAAGVAHEINNPTAIIRGNTELLLMELSEGAAGREEAEEVKKQTDRISRITGNLLTYARRRNVKDGPPHTLDPVDINHLLDDILVQLPHQVDMTDVTIERDYDMQAPQLSGDAGQLRQVFVNLLLNAVEAMSGKGVLHLSTTVRGDTISVAIADDGPGMKPEHADRIFDPFFTTKKQGTGLGLSVSYGIVQHHGGTITVSTAPEQGTTFTVSLPFDRRQH</sequence>
<evidence type="ECO:0000313" key="15">
    <source>
        <dbReference type="EMBL" id="AJF08037.1"/>
    </source>
</evidence>
<dbReference type="PANTHER" id="PTHR43065">
    <property type="entry name" value="SENSOR HISTIDINE KINASE"/>
    <property type="match status" value="1"/>
</dbReference>
<keyword evidence="7 12" id="KW-0812">Transmembrane</keyword>
<evidence type="ECO:0000259" key="13">
    <source>
        <dbReference type="PROSITE" id="PS50109"/>
    </source>
</evidence>
<evidence type="ECO:0000256" key="10">
    <source>
        <dbReference type="ARBA" id="ARBA00023136"/>
    </source>
</evidence>
<comment type="catalytic activity">
    <reaction evidence="1">
        <text>ATP + protein L-histidine = ADP + protein N-phospho-L-histidine.</text>
        <dbReference type="EC" id="2.7.13.3"/>
    </reaction>
</comment>
<keyword evidence="4" id="KW-1003">Cell membrane</keyword>
<evidence type="ECO:0000256" key="12">
    <source>
        <dbReference type="SAM" id="Phobius"/>
    </source>
</evidence>
<dbReference type="PANTHER" id="PTHR43065:SF42">
    <property type="entry name" value="TWO-COMPONENT SENSOR PPRA"/>
    <property type="match status" value="1"/>
</dbReference>